<evidence type="ECO:0000313" key="3">
    <source>
        <dbReference type="Proteomes" id="UP000256964"/>
    </source>
</evidence>
<dbReference type="AlphaFoldDB" id="A0A371D9D1"/>
<dbReference type="Proteomes" id="UP000256964">
    <property type="component" value="Unassembled WGS sequence"/>
</dbReference>
<proteinExistence type="predicted"/>
<accession>A0A371D9D1</accession>
<keyword evidence="3" id="KW-1185">Reference proteome</keyword>
<dbReference type="EMBL" id="KZ857407">
    <property type="protein sequence ID" value="RDX49129.1"/>
    <property type="molecule type" value="Genomic_DNA"/>
</dbReference>
<sequence length="147" mass="15516">MCASRTIARSSHRDVAHGHDGRCSRCKLPAAGVHRSASLHASTSLKGTRAHPLPLPCRRAFRSRVSLYNVRPGGATLRASISSALSGTAALLVGLVILSPAHPIQCTQQLVTTSSFHGPRRSGESPSLADVVTQTPRCDTPLMHGHS</sequence>
<evidence type="ECO:0000313" key="2">
    <source>
        <dbReference type="EMBL" id="RDX49129.1"/>
    </source>
</evidence>
<organism evidence="2 3">
    <name type="scientific">Lentinus brumalis</name>
    <dbReference type="NCBI Taxonomy" id="2498619"/>
    <lineage>
        <taxon>Eukaryota</taxon>
        <taxon>Fungi</taxon>
        <taxon>Dikarya</taxon>
        <taxon>Basidiomycota</taxon>
        <taxon>Agaricomycotina</taxon>
        <taxon>Agaricomycetes</taxon>
        <taxon>Polyporales</taxon>
        <taxon>Polyporaceae</taxon>
        <taxon>Lentinus</taxon>
    </lineage>
</organism>
<reference evidence="2 3" key="1">
    <citation type="journal article" date="2018" name="Biotechnol. Biofuels">
        <title>Integrative visual omics of the white-rot fungus Polyporus brumalis exposes the biotechnological potential of its oxidative enzymes for delignifying raw plant biomass.</title>
        <authorList>
            <person name="Miyauchi S."/>
            <person name="Rancon A."/>
            <person name="Drula E."/>
            <person name="Hage H."/>
            <person name="Chaduli D."/>
            <person name="Favel A."/>
            <person name="Grisel S."/>
            <person name="Henrissat B."/>
            <person name="Herpoel-Gimbert I."/>
            <person name="Ruiz-Duenas F.J."/>
            <person name="Chevret D."/>
            <person name="Hainaut M."/>
            <person name="Lin J."/>
            <person name="Wang M."/>
            <person name="Pangilinan J."/>
            <person name="Lipzen A."/>
            <person name="Lesage-Meessen L."/>
            <person name="Navarro D."/>
            <person name="Riley R."/>
            <person name="Grigoriev I.V."/>
            <person name="Zhou S."/>
            <person name="Raouche S."/>
            <person name="Rosso M.N."/>
        </authorList>
    </citation>
    <scope>NUCLEOTIDE SEQUENCE [LARGE SCALE GENOMIC DNA]</scope>
    <source>
        <strain evidence="2 3">BRFM 1820</strain>
    </source>
</reference>
<protein>
    <submittedName>
        <fullName evidence="2">Uncharacterized protein</fullName>
    </submittedName>
</protein>
<evidence type="ECO:0000256" key="1">
    <source>
        <dbReference type="SAM" id="MobiDB-lite"/>
    </source>
</evidence>
<feature type="region of interest" description="Disordered" evidence="1">
    <location>
        <begin position="115"/>
        <end position="147"/>
    </location>
</feature>
<name>A0A371D9D1_9APHY</name>
<gene>
    <name evidence="2" type="ORF">OH76DRAFT_1404029</name>
</gene>